<proteinExistence type="inferred from homology"/>
<dbReference type="GO" id="GO:0022857">
    <property type="term" value="F:transmembrane transporter activity"/>
    <property type="evidence" value="ECO:0007669"/>
    <property type="project" value="InterPro"/>
</dbReference>
<keyword evidence="4 7" id="KW-0812">Transmembrane</keyword>
<keyword evidence="9" id="KW-1185">Reference proteome</keyword>
<evidence type="ECO:0000256" key="7">
    <source>
        <dbReference type="SAM" id="Phobius"/>
    </source>
</evidence>
<dbReference type="AlphaFoldDB" id="A0AAD8X5U7"/>
<keyword evidence="6 7" id="KW-0472">Membrane</keyword>
<comment type="similarity">
    <text evidence="2">Belongs to the SLC35F solute transporter family.</text>
</comment>
<dbReference type="InterPro" id="IPR052221">
    <property type="entry name" value="SLC35F_Transporter"/>
</dbReference>
<evidence type="ECO:0000313" key="8">
    <source>
        <dbReference type="EMBL" id="KAK1697771.1"/>
    </source>
</evidence>
<feature type="transmembrane region" description="Helical" evidence="7">
    <location>
        <begin position="30"/>
        <end position="49"/>
    </location>
</feature>
<evidence type="ECO:0000256" key="2">
    <source>
        <dbReference type="ARBA" id="ARBA00007863"/>
    </source>
</evidence>
<gene>
    <name evidence="8" type="ORF">QYE76_014468</name>
</gene>
<dbReference type="Proteomes" id="UP001231189">
    <property type="component" value="Unassembled WGS sequence"/>
</dbReference>
<comment type="subcellular location">
    <subcellularLocation>
        <location evidence="1">Membrane</location>
        <topology evidence="1">Multi-pass membrane protein</topology>
    </subcellularLocation>
</comment>
<comment type="caution">
    <text evidence="8">The sequence shown here is derived from an EMBL/GenBank/DDBJ whole genome shotgun (WGS) entry which is preliminary data.</text>
</comment>
<evidence type="ECO:0000313" key="9">
    <source>
        <dbReference type="Proteomes" id="UP001231189"/>
    </source>
</evidence>
<reference evidence="8" key="1">
    <citation type="submission" date="2023-07" db="EMBL/GenBank/DDBJ databases">
        <title>A chromosome-level genome assembly of Lolium multiflorum.</title>
        <authorList>
            <person name="Chen Y."/>
            <person name="Copetti D."/>
            <person name="Kolliker R."/>
            <person name="Studer B."/>
        </authorList>
    </citation>
    <scope>NUCLEOTIDE SEQUENCE</scope>
    <source>
        <strain evidence="8">02402/16</strain>
        <tissue evidence="8">Leaf</tissue>
    </source>
</reference>
<feature type="transmembrane region" description="Helical" evidence="7">
    <location>
        <begin position="56"/>
        <end position="74"/>
    </location>
</feature>
<accession>A0AAD8X5U7</accession>
<sequence length="100" mass="11197">MIGLFAGFAAVFLVFRTTAPFVIKMSGATLFNLSLLTTDVWAVAVRIFFYHQQVNWIYYIAFSIVALGLVIYSVNESSSDDDIVASPTEQATQYEQLSRE</sequence>
<protein>
    <submittedName>
        <fullName evidence="8">Uncharacterized protein</fullName>
    </submittedName>
</protein>
<dbReference type="InterPro" id="IPR009262">
    <property type="entry name" value="SLC35_F1/F2/F6"/>
</dbReference>
<organism evidence="8 9">
    <name type="scientific">Lolium multiflorum</name>
    <name type="common">Italian ryegrass</name>
    <name type="synonym">Lolium perenne subsp. multiflorum</name>
    <dbReference type="NCBI Taxonomy" id="4521"/>
    <lineage>
        <taxon>Eukaryota</taxon>
        <taxon>Viridiplantae</taxon>
        <taxon>Streptophyta</taxon>
        <taxon>Embryophyta</taxon>
        <taxon>Tracheophyta</taxon>
        <taxon>Spermatophyta</taxon>
        <taxon>Magnoliopsida</taxon>
        <taxon>Liliopsida</taxon>
        <taxon>Poales</taxon>
        <taxon>Poaceae</taxon>
        <taxon>BOP clade</taxon>
        <taxon>Pooideae</taxon>
        <taxon>Poodae</taxon>
        <taxon>Poeae</taxon>
        <taxon>Poeae Chloroplast Group 2 (Poeae type)</taxon>
        <taxon>Loliodinae</taxon>
        <taxon>Loliinae</taxon>
        <taxon>Lolium</taxon>
    </lineage>
</organism>
<dbReference type="EMBL" id="JAUUTY010000001">
    <property type="protein sequence ID" value="KAK1697771.1"/>
    <property type="molecule type" value="Genomic_DNA"/>
</dbReference>
<evidence type="ECO:0000256" key="5">
    <source>
        <dbReference type="ARBA" id="ARBA00022989"/>
    </source>
</evidence>
<keyword evidence="5 7" id="KW-1133">Transmembrane helix</keyword>
<dbReference type="PANTHER" id="PTHR14233">
    <property type="entry name" value="DUF914-RELATED"/>
    <property type="match status" value="1"/>
</dbReference>
<dbReference type="PANTHER" id="PTHR14233:SF18">
    <property type="entry name" value="OS05G0444300 PROTEIN"/>
    <property type="match status" value="1"/>
</dbReference>
<dbReference type="Pfam" id="PF06027">
    <property type="entry name" value="SLC35F"/>
    <property type="match status" value="1"/>
</dbReference>
<dbReference type="GO" id="GO:0016020">
    <property type="term" value="C:membrane"/>
    <property type="evidence" value="ECO:0007669"/>
    <property type="project" value="UniProtKB-SubCell"/>
</dbReference>
<evidence type="ECO:0000256" key="3">
    <source>
        <dbReference type="ARBA" id="ARBA00022448"/>
    </source>
</evidence>
<evidence type="ECO:0000256" key="4">
    <source>
        <dbReference type="ARBA" id="ARBA00022692"/>
    </source>
</evidence>
<keyword evidence="3" id="KW-0813">Transport</keyword>
<evidence type="ECO:0000256" key="1">
    <source>
        <dbReference type="ARBA" id="ARBA00004141"/>
    </source>
</evidence>
<name>A0AAD8X5U7_LOLMU</name>
<evidence type="ECO:0000256" key="6">
    <source>
        <dbReference type="ARBA" id="ARBA00023136"/>
    </source>
</evidence>